<dbReference type="EMBL" id="KN848069">
    <property type="protein sequence ID" value="KIX99328.1"/>
    <property type="molecule type" value="Genomic_DNA"/>
</dbReference>
<dbReference type="SMART" id="SM00320">
    <property type="entry name" value="WD40"/>
    <property type="match status" value="6"/>
</dbReference>
<feature type="compositionally biased region" description="Basic and acidic residues" evidence="5">
    <location>
        <begin position="207"/>
        <end position="229"/>
    </location>
</feature>
<feature type="domain" description="Myb-like" evidence="6">
    <location>
        <begin position="307"/>
        <end position="364"/>
    </location>
</feature>
<evidence type="ECO:0000256" key="3">
    <source>
        <dbReference type="ARBA" id="ARBA00022737"/>
    </source>
</evidence>
<feature type="compositionally biased region" description="Basic and acidic residues" evidence="5">
    <location>
        <begin position="29"/>
        <end position="43"/>
    </location>
</feature>
<evidence type="ECO:0000256" key="2">
    <source>
        <dbReference type="ARBA" id="ARBA00022574"/>
    </source>
</evidence>
<dbReference type="OrthoDB" id="10248252at2759"/>
<feature type="compositionally biased region" description="Basic and acidic residues" evidence="5">
    <location>
        <begin position="247"/>
        <end position="259"/>
    </location>
</feature>
<dbReference type="InterPro" id="IPR001005">
    <property type="entry name" value="SANT/Myb"/>
</dbReference>
<name>A0A0D2KRI9_9EURO</name>
<dbReference type="Gene3D" id="2.130.10.10">
    <property type="entry name" value="YVTN repeat-like/Quinoprotein amine dehydrogenase"/>
    <property type="match status" value="1"/>
</dbReference>
<evidence type="ECO:0000256" key="4">
    <source>
        <dbReference type="PROSITE-ProRule" id="PRU00221"/>
    </source>
</evidence>
<dbReference type="PROSITE" id="PS00678">
    <property type="entry name" value="WD_REPEATS_1"/>
    <property type="match status" value="1"/>
</dbReference>
<proteinExistence type="inferred from homology"/>
<dbReference type="Proteomes" id="UP000053411">
    <property type="component" value="Unassembled WGS sequence"/>
</dbReference>
<dbReference type="STRING" id="1442371.A0A0D2KRI9"/>
<reference evidence="7 8" key="1">
    <citation type="submission" date="2015-01" db="EMBL/GenBank/DDBJ databases">
        <title>The Genome Sequence of Fonsecaea multimorphosa CBS 102226.</title>
        <authorList>
            <consortium name="The Broad Institute Genomics Platform"/>
            <person name="Cuomo C."/>
            <person name="de Hoog S."/>
            <person name="Gorbushina A."/>
            <person name="Stielow B."/>
            <person name="Teixiera M."/>
            <person name="Abouelleil A."/>
            <person name="Chapman S.B."/>
            <person name="Priest M."/>
            <person name="Young S.K."/>
            <person name="Wortman J."/>
            <person name="Nusbaum C."/>
            <person name="Birren B."/>
        </authorList>
    </citation>
    <scope>NUCLEOTIDE SEQUENCE [LARGE SCALE GENOMIC DNA]</scope>
    <source>
        <strain evidence="7 8">CBS 102226</strain>
    </source>
</reference>
<evidence type="ECO:0000313" key="8">
    <source>
        <dbReference type="Proteomes" id="UP000053411"/>
    </source>
</evidence>
<feature type="compositionally biased region" description="Pro residues" evidence="5">
    <location>
        <begin position="1"/>
        <end position="11"/>
    </location>
</feature>
<dbReference type="InterPro" id="IPR015943">
    <property type="entry name" value="WD40/YVTN_repeat-like_dom_sf"/>
</dbReference>
<protein>
    <recommendedName>
        <fullName evidence="6">Myb-like domain-containing protein</fullName>
    </recommendedName>
</protein>
<evidence type="ECO:0000313" key="7">
    <source>
        <dbReference type="EMBL" id="KIX99328.1"/>
    </source>
</evidence>
<feature type="repeat" description="WD" evidence="4">
    <location>
        <begin position="554"/>
        <end position="588"/>
    </location>
</feature>
<dbReference type="GO" id="GO:0031931">
    <property type="term" value="C:TORC1 complex"/>
    <property type="evidence" value="ECO:0007669"/>
    <property type="project" value="InterPro"/>
</dbReference>
<feature type="region of interest" description="Disordered" evidence="5">
    <location>
        <begin position="1"/>
        <end position="43"/>
    </location>
</feature>
<evidence type="ECO:0000256" key="1">
    <source>
        <dbReference type="ARBA" id="ARBA00009890"/>
    </source>
</evidence>
<evidence type="ECO:0000259" key="6">
    <source>
        <dbReference type="PROSITE" id="PS50090"/>
    </source>
</evidence>
<gene>
    <name evidence="7" type="ORF">Z520_04904</name>
</gene>
<dbReference type="InterPro" id="IPR044822">
    <property type="entry name" value="Myb_DNA-bind_4"/>
</dbReference>
<feature type="compositionally biased region" description="Low complexity" evidence="5">
    <location>
        <begin position="288"/>
        <end position="301"/>
    </location>
</feature>
<dbReference type="InterPro" id="IPR036322">
    <property type="entry name" value="WD40_repeat_dom_sf"/>
</dbReference>
<dbReference type="PROSITE" id="PS50294">
    <property type="entry name" value="WD_REPEATS_REGION"/>
    <property type="match status" value="1"/>
</dbReference>
<feature type="compositionally biased region" description="Polar residues" evidence="5">
    <location>
        <begin position="266"/>
        <end position="285"/>
    </location>
</feature>
<feature type="compositionally biased region" description="Polar residues" evidence="5">
    <location>
        <begin position="191"/>
        <end position="200"/>
    </location>
</feature>
<feature type="compositionally biased region" description="Basic residues" evidence="5">
    <location>
        <begin position="434"/>
        <end position="450"/>
    </location>
</feature>
<dbReference type="GO" id="GO:0031932">
    <property type="term" value="C:TORC2 complex"/>
    <property type="evidence" value="ECO:0007669"/>
    <property type="project" value="InterPro"/>
</dbReference>
<dbReference type="Pfam" id="PF13837">
    <property type="entry name" value="Myb_DNA-bind_4"/>
    <property type="match status" value="1"/>
</dbReference>
<dbReference type="VEuPathDB" id="FungiDB:Z520_04904"/>
<dbReference type="InterPro" id="IPR019775">
    <property type="entry name" value="WD40_repeat_CS"/>
</dbReference>
<feature type="compositionally biased region" description="Polar residues" evidence="5">
    <location>
        <begin position="453"/>
        <end position="465"/>
    </location>
</feature>
<feature type="region of interest" description="Disordered" evidence="5">
    <location>
        <begin position="182"/>
        <end position="309"/>
    </location>
</feature>
<keyword evidence="8" id="KW-1185">Reference proteome</keyword>
<dbReference type="GO" id="GO:0031929">
    <property type="term" value="P:TOR signaling"/>
    <property type="evidence" value="ECO:0007669"/>
    <property type="project" value="InterPro"/>
</dbReference>
<dbReference type="RefSeq" id="XP_016633451.1">
    <property type="nucleotide sequence ID" value="XM_016775408.1"/>
</dbReference>
<comment type="similarity">
    <text evidence="1">Belongs to the WD repeat LST8 family.</text>
</comment>
<dbReference type="GO" id="GO:0032956">
    <property type="term" value="P:regulation of actin cytoskeleton organization"/>
    <property type="evidence" value="ECO:0007669"/>
    <property type="project" value="TreeGrafter"/>
</dbReference>
<dbReference type="InterPro" id="IPR001680">
    <property type="entry name" value="WD40_rpt"/>
</dbReference>
<keyword evidence="2 4" id="KW-0853">WD repeat</keyword>
<dbReference type="Pfam" id="PF00400">
    <property type="entry name" value="WD40"/>
    <property type="match status" value="1"/>
</dbReference>
<feature type="compositionally biased region" description="Basic and acidic residues" evidence="5">
    <location>
        <begin position="396"/>
        <end position="405"/>
    </location>
</feature>
<evidence type="ECO:0000256" key="5">
    <source>
        <dbReference type="SAM" id="MobiDB-lite"/>
    </source>
</evidence>
<dbReference type="PROSITE" id="PS50090">
    <property type="entry name" value="MYB_LIKE"/>
    <property type="match status" value="1"/>
</dbReference>
<keyword evidence="3" id="KW-0677">Repeat</keyword>
<dbReference type="InterPro" id="IPR037588">
    <property type="entry name" value="MLST8"/>
</dbReference>
<accession>A0A0D2KRI9</accession>
<dbReference type="Gene3D" id="1.10.10.60">
    <property type="entry name" value="Homeodomain-like"/>
    <property type="match status" value="1"/>
</dbReference>
<feature type="repeat" description="WD" evidence="4">
    <location>
        <begin position="815"/>
        <end position="842"/>
    </location>
</feature>
<sequence>MAENMPTPPSPGAGRYSGAGPLSSGNSDTAHDSTSDRVDISPERRMLHFIEEHDKEFREKLDVLTKFANILANDHAKAISHLKRACREYAARNHSYKQARAFQKAPEPTVEESMWDAPRQAEEVTEPLVVNPTSAQLVTGASLGDMRDSSLEPPSQTVSQQVTEPLIVNSISAQLVSSTSLEDVRNPSLEPPSQTVSQPVVSGPVPDGDHLEVDPPARVDESSGGEHESSSPNDTEDDSASSYSTDDGDHDKDIYHEESPTPDEIPQSTNVEAQSTATPQKSGAQNRPAPASQPSKSSQSARDGSRRWTEEEENCMIEIIHDLMQQEDPGPSKSRMWQRASAMMRTRGYDRTYQQMMAKWSYQTRYKCEDRGLDWAAKVMAKVPHMERKRKSSSGDVREARRSSTSDEQPGIIPTPSKSQKVRHNQPRPDGKVKVPKPRGRPRKSSKKHPALSPQQGFTTKFDSLPTTSETHMRLRFVWARTSNDIVQVDWSADSKYFVAASTSLFNPEKNFSDNRPVNLVHGSLPSKTLRELPEHRVAGNVIAGQPEYVYRTVSAVRFAPTGHRIYSAGFDNKVRVWDVEDEAFIHCKTEIQFAQRLEVMDVAGEQSALFATGTAGGLKSIRVFFTDSDLDVRPQEIRLLRDTEKKPLPFSPTCLKFGHARTRDWLLAGFGSDDDGGFSDGYTAMWKFREASCEQLNFPRGDKFVFHCAWSPSGELFAIGSASDAMSRADTAEHSVVKLYSANQPDSIARYSCRAKDINDVTIDYGLVTASCTDGSTYVWDQRQPQKPLHILAHGQPLAKLAPGADRELEDVGVRYIEWSGNAGQLYTGASDGVLKYWDTRHSPADVLVEDLVDTGSEIMCGRLSPDHSSLLLGDDDGRLHLLSMSNGPFPDEEWRFRVAEQWDIAN</sequence>
<dbReference type="PROSITE" id="PS50082">
    <property type="entry name" value="WD_REPEATS_2"/>
    <property type="match status" value="2"/>
</dbReference>
<dbReference type="GeneID" id="27710650"/>
<dbReference type="SUPFAM" id="SSF50978">
    <property type="entry name" value="WD40 repeat-like"/>
    <property type="match status" value="1"/>
</dbReference>
<dbReference type="AlphaFoldDB" id="A0A0D2KRI9"/>
<organism evidence="7 8">
    <name type="scientific">Fonsecaea multimorphosa CBS 102226</name>
    <dbReference type="NCBI Taxonomy" id="1442371"/>
    <lineage>
        <taxon>Eukaryota</taxon>
        <taxon>Fungi</taxon>
        <taxon>Dikarya</taxon>
        <taxon>Ascomycota</taxon>
        <taxon>Pezizomycotina</taxon>
        <taxon>Eurotiomycetes</taxon>
        <taxon>Chaetothyriomycetidae</taxon>
        <taxon>Chaetothyriales</taxon>
        <taxon>Herpotrichiellaceae</taxon>
        <taxon>Fonsecaea</taxon>
    </lineage>
</organism>
<dbReference type="PANTHER" id="PTHR19842:SF2">
    <property type="entry name" value="WD REPEAT PROTEIN (AFU_ORTHOLOGUE AFUA_5G04300)"/>
    <property type="match status" value="1"/>
</dbReference>
<dbReference type="PANTHER" id="PTHR19842">
    <property type="entry name" value="G BETA-LIKE PROTEIN GBL"/>
    <property type="match status" value="1"/>
</dbReference>
<feature type="region of interest" description="Disordered" evidence="5">
    <location>
        <begin position="384"/>
        <end position="465"/>
    </location>
</feature>